<feature type="transmembrane region" description="Helical" evidence="6">
    <location>
        <begin position="57"/>
        <end position="78"/>
    </location>
</feature>
<proteinExistence type="inferred from homology"/>
<keyword evidence="7" id="KW-1185">Reference proteome</keyword>
<dbReference type="PROSITE" id="PS00421">
    <property type="entry name" value="TM4_1"/>
    <property type="match status" value="1"/>
</dbReference>
<dbReference type="Pfam" id="PF00335">
    <property type="entry name" value="Tetraspanin"/>
    <property type="match status" value="1"/>
</dbReference>
<feature type="transmembrane region" description="Helical" evidence="6">
    <location>
        <begin position="84"/>
        <end position="108"/>
    </location>
</feature>
<evidence type="ECO:0000256" key="5">
    <source>
        <dbReference type="ARBA" id="ARBA00023136"/>
    </source>
</evidence>
<dbReference type="PANTHER" id="PTHR19282:SF456">
    <property type="entry name" value="CD63 MOLECULE"/>
    <property type="match status" value="1"/>
</dbReference>
<keyword evidence="3 6" id="KW-0812">Transmembrane</keyword>
<dbReference type="InterPro" id="IPR000301">
    <property type="entry name" value="Tetraspanin_animals"/>
</dbReference>
<evidence type="ECO:0000313" key="8">
    <source>
        <dbReference type="RefSeq" id="XP_013794603.1"/>
    </source>
</evidence>
<evidence type="ECO:0000313" key="7">
    <source>
        <dbReference type="Proteomes" id="UP000694941"/>
    </source>
</evidence>
<evidence type="ECO:0000256" key="2">
    <source>
        <dbReference type="ARBA" id="ARBA00006840"/>
    </source>
</evidence>
<dbReference type="PRINTS" id="PR00259">
    <property type="entry name" value="TMFOUR"/>
</dbReference>
<feature type="transmembrane region" description="Helical" evidence="6">
    <location>
        <begin position="203"/>
        <end position="229"/>
    </location>
</feature>
<keyword evidence="4 6" id="KW-1133">Transmembrane helix</keyword>
<evidence type="ECO:0000256" key="1">
    <source>
        <dbReference type="ARBA" id="ARBA00004141"/>
    </source>
</evidence>
<dbReference type="PANTHER" id="PTHR19282">
    <property type="entry name" value="TETRASPANIN"/>
    <property type="match status" value="1"/>
</dbReference>
<dbReference type="Gene3D" id="1.10.1450.10">
    <property type="entry name" value="Tetraspanin"/>
    <property type="match status" value="1"/>
</dbReference>
<accession>A0ABM1C5J9</accession>
<dbReference type="SUPFAM" id="SSF48652">
    <property type="entry name" value="Tetraspanin"/>
    <property type="match status" value="1"/>
</dbReference>
<sequence length="236" mass="25422">MGTVQGAMAIIKYLLFAFNFIFVIMGIVLISIGAVVKIKASEYLDFIPSKFASPPTLIIVVGVIVFIIAFLGCCGAIKENHCMVMTFGVLISLIFILEISAGIAAYVYRSQLKDFTRTQMKESLKHYNASGHGGVKNTWDAMQKKLHCCGAVNTTDWNDIFTGTLPTSCCENQESNCTDTSSDLYTTPCADALTKIMKQKAGAVGGAAVGIAFVEIIGVVLSCCLAHTIKKGYEVM</sequence>
<evidence type="ECO:0000256" key="3">
    <source>
        <dbReference type="ARBA" id="ARBA00022692"/>
    </source>
</evidence>
<organism evidence="7 8">
    <name type="scientific">Limulus polyphemus</name>
    <name type="common">Atlantic horseshoe crab</name>
    <dbReference type="NCBI Taxonomy" id="6850"/>
    <lineage>
        <taxon>Eukaryota</taxon>
        <taxon>Metazoa</taxon>
        <taxon>Ecdysozoa</taxon>
        <taxon>Arthropoda</taxon>
        <taxon>Chelicerata</taxon>
        <taxon>Merostomata</taxon>
        <taxon>Xiphosura</taxon>
        <taxon>Limulidae</taxon>
        <taxon>Limulus</taxon>
    </lineage>
</organism>
<evidence type="ECO:0000256" key="6">
    <source>
        <dbReference type="RuleBase" id="RU361218"/>
    </source>
</evidence>
<comment type="subcellular location">
    <subcellularLocation>
        <location evidence="1 6">Membrane</location>
        <topology evidence="1 6">Multi-pass membrane protein</topology>
    </subcellularLocation>
</comment>
<dbReference type="PIRSF" id="PIRSF002419">
    <property type="entry name" value="Tetraspanin"/>
    <property type="match status" value="1"/>
</dbReference>
<keyword evidence="5 6" id="KW-0472">Membrane</keyword>
<dbReference type="RefSeq" id="XP_013794603.1">
    <property type="nucleotide sequence ID" value="XM_013939149.2"/>
</dbReference>
<dbReference type="Proteomes" id="UP000694941">
    <property type="component" value="Unplaced"/>
</dbReference>
<name>A0ABM1C5J9_LIMPO</name>
<dbReference type="InterPro" id="IPR018503">
    <property type="entry name" value="Tetraspanin_CS"/>
</dbReference>
<gene>
    <name evidence="8" type="primary">LOC106478591</name>
</gene>
<reference evidence="8" key="1">
    <citation type="submission" date="2025-08" db="UniProtKB">
        <authorList>
            <consortium name="RefSeq"/>
        </authorList>
    </citation>
    <scope>IDENTIFICATION</scope>
    <source>
        <tissue evidence="8">Muscle</tissue>
    </source>
</reference>
<comment type="similarity">
    <text evidence="2 6">Belongs to the tetraspanin (TM4SF) family.</text>
</comment>
<dbReference type="InterPro" id="IPR008952">
    <property type="entry name" value="Tetraspanin_EC2_sf"/>
</dbReference>
<dbReference type="GeneID" id="106478591"/>
<evidence type="ECO:0000256" key="4">
    <source>
        <dbReference type="ARBA" id="ARBA00022989"/>
    </source>
</evidence>
<protein>
    <recommendedName>
        <fullName evidence="6">Tetraspanin</fullName>
    </recommendedName>
</protein>
<dbReference type="InterPro" id="IPR018499">
    <property type="entry name" value="Tetraspanin/Peripherin"/>
</dbReference>
<feature type="transmembrane region" description="Helical" evidence="6">
    <location>
        <begin position="13"/>
        <end position="36"/>
    </location>
</feature>